<evidence type="ECO:0000313" key="2">
    <source>
        <dbReference type="EMBL" id="JAB01514.1"/>
    </source>
</evidence>
<proteinExistence type="evidence at transcript level"/>
<keyword evidence="1" id="KW-0732">Signal</keyword>
<protein>
    <submittedName>
        <fullName evidence="2">Putative secreted protein</fullName>
    </submittedName>
</protein>
<name>T1EAV3_ANOAQ</name>
<feature type="non-terminal residue" evidence="2">
    <location>
        <position position="307"/>
    </location>
</feature>
<evidence type="ECO:0000256" key="1">
    <source>
        <dbReference type="SAM" id="SignalP"/>
    </source>
</evidence>
<organism evidence="2">
    <name type="scientific">Anopheles aquasalis</name>
    <name type="common">Malaria mosquito</name>
    <dbReference type="NCBI Taxonomy" id="42839"/>
    <lineage>
        <taxon>Eukaryota</taxon>
        <taxon>Metazoa</taxon>
        <taxon>Ecdysozoa</taxon>
        <taxon>Arthropoda</taxon>
        <taxon>Hexapoda</taxon>
        <taxon>Insecta</taxon>
        <taxon>Pterygota</taxon>
        <taxon>Neoptera</taxon>
        <taxon>Endopterygota</taxon>
        <taxon>Diptera</taxon>
        <taxon>Nematocera</taxon>
        <taxon>Culicoidea</taxon>
        <taxon>Culicidae</taxon>
        <taxon>Anophelinae</taxon>
        <taxon>Anopheles</taxon>
    </lineage>
</organism>
<sequence>MVFVLFFLFLMSSTLRCRTSVGIVFYLFKKTDQTGRPVEARDTVRLLFLGVKTVALVLLPLGEGSVIVEELNAATVRLQASLLIVFHVLIAIVLGEAPLLRDEDLLATGELELCTTQCLHNLSLESIARAHRHDWLSDVHTGHRTLGLAESTTHSSLEPISSGTGQHFVDADHMERMNAHTNVELVLAAELHQILVAANAASFQRFRAELFILVRHEMHAEREVFGRCLLATKIEDTDLRTWSQEGIGRRLPALRASRSIPHLGLDGQQNKMLCVCRGLQAHDEWKWEEHTVSALCLHSSPHHHGLS</sequence>
<reference evidence="2" key="1">
    <citation type="submission" date="2013-07" db="EMBL/GenBank/DDBJ databases">
        <title>Transcriptome sequencing and developmental regulation of gene expression in Anopheles aquasalis.</title>
        <authorList>
            <consortium name="Brazilian Malaria Network (MCT/CNPq/MS/SCTIE/DECIT/PRONEX 555648/2009-5) and Research Network on Bioactive Molecules from Arthropod Vectors (NAP-MOBIARVE"/>
            <consortium name="University of Sao Paulo)"/>
            <person name="Marinotti O."/>
            <person name="Ribeiro J.M.C."/>
            <person name="Costa-da-Silva A.L."/>
            <person name="Silva M.C.P."/>
            <person name="Lopes A.R."/>
            <person name="Barros M.S."/>
            <person name="Sa-Nunes A."/>
            <person name="Konjin B.B."/>
            <person name="Carvalho E."/>
            <person name="Suesdek L."/>
            <person name="Silva-Neto M.A.C."/>
            <person name="Capurro M.L."/>
        </authorList>
    </citation>
    <scope>NUCLEOTIDE SEQUENCE</scope>
    <source>
        <tissue evidence="2">Whole body</tissue>
    </source>
</reference>
<dbReference type="EMBL" id="GAMD01000077">
    <property type="protein sequence ID" value="JAB01514.1"/>
    <property type="molecule type" value="mRNA"/>
</dbReference>
<dbReference type="AlphaFoldDB" id="T1EAV3"/>
<feature type="chain" id="PRO_5004575364" evidence="1">
    <location>
        <begin position="18"/>
        <end position="307"/>
    </location>
</feature>
<feature type="signal peptide" evidence="1">
    <location>
        <begin position="1"/>
        <end position="17"/>
    </location>
</feature>
<accession>T1EAV3</accession>